<dbReference type="EMBL" id="FNNO01000007">
    <property type="protein sequence ID" value="SDW91635.1"/>
    <property type="molecule type" value="Genomic_DNA"/>
</dbReference>
<name>A0A8X8IG26_9BACT</name>
<gene>
    <name evidence="3" type="ORF">SAMN05444410_10733</name>
</gene>
<dbReference type="AlphaFoldDB" id="A0A8X8IG26"/>
<accession>A0A8X8IG26</accession>
<dbReference type="InterPro" id="IPR058647">
    <property type="entry name" value="BSH_CzcB-like"/>
</dbReference>
<dbReference type="PANTHER" id="PTHR30469:SF15">
    <property type="entry name" value="HLYD FAMILY OF SECRETION PROTEINS"/>
    <property type="match status" value="1"/>
</dbReference>
<dbReference type="Proteomes" id="UP000198711">
    <property type="component" value="Unassembled WGS sequence"/>
</dbReference>
<feature type="chain" id="PRO_5036463321" evidence="1">
    <location>
        <begin position="21"/>
        <end position="312"/>
    </location>
</feature>
<proteinExistence type="predicted"/>
<dbReference type="Gene3D" id="2.40.420.20">
    <property type="match status" value="1"/>
</dbReference>
<organism evidence="3 4">
    <name type="scientific">Hydrobacter penzbergensis</name>
    <dbReference type="NCBI Taxonomy" id="1235997"/>
    <lineage>
        <taxon>Bacteria</taxon>
        <taxon>Pseudomonadati</taxon>
        <taxon>Bacteroidota</taxon>
        <taxon>Chitinophagia</taxon>
        <taxon>Chitinophagales</taxon>
        <taxon>Chitinophagaceae</taxon>
        <taxon>Hydrobacter</taxon>
    </lineage>
</organism>
<feature type="domain" description="CzcB-like barrel-sandwich hybrid" evidence="2">
    <location>
        <begin position="70"/>
        <end position="156"/>
    </location>
</feature>
<dbReference type="PANTHER" id="PTHR30469">
    <property type="entry name" value="MULTIDRUG RESISTANCE PROTEIN MDTA"/>
    <property type="match status" value="1"/>
</dbReference>
<evidence type="ECO:0000313" key="4">
    <source>
        <dbReference type="Proteomes" id="UP000198711"/>
    </source>
</evidence>
<keyword evidence="1" id="KW-0732">Signal</keyword>
<evidence type="ECO:0000256" key="1">
    <source>
        <dbReference type="SAM" id="SignalP"/>
    </source>
</evidence>
<keyword evidence="4" id="KW-1185">Reference proteome</keyword>
<reference evidence="3 4" key="1">
    <citation type="submission" date="2016-10" db="EMBL/GenBank/DDBJ databases">
        <authorList>
            <person name="Varghese N."/>
            <person name="Submissions S."/>
        </authorList>
    </citation>
    <scope>NUCLEOTIDE SEQUENCE [LARGE SCALE GENOMIC DNA]</scope>
    <source>
        <strain evidence="3 4">DSM 25353</strain>
    </source>
</reference>
<comment type="caution">
    <text evidence="3">The sequence shown here is derived from an EMBL/GenBank/DDBJ whole genome shotgun (WGS) entry which is preliminary data.</text>
</comment>
<feature type="signal peptide" evidence="1">
    <location>
        <begin position="1"/>
        <end position="20"/>
    </location>
</feature>
<dbReference type="GO" id="GO:1990281">
    <property type="term" value="C:efflux pump complex"/>
    <property type="evidence" value="ECO:0007669"/>
    <property type="project" value="TreeGrafter"/>
</dbReference>
<sequence>MRHRIVHLMLIVALTAGCHAQQDTRDKKEAPAEAPAVAEGTPATVTSVTVGAMEETVEVNAVSAFQLKTYIKANTNGYLQTVNARLGSYVEKGQELFVLKTKESQTLGNTIRILDSTLHFTGNMHIKSPGSGYITQLNYQAGDYVQDNEQLAVITDTRSFVFLLDLPYELKPYLAANKNLKLRLPDGTVLDGYVANAMPTVDAVSQTQSYVIKVNTNKSIPENLIAKVSLVKSAKGNITSLPKAAVLTDEVQSHFWIMKMIDSVTAVKVPVQKGMENADRVEIIAPRLSPADKVLLTGNYGLPDTAKVSIVK</sequence>
<dbReference type="SUPFAM" id="SSF111369">
    <property type="entry name" value="HlyD-like secretion proteins"/>
    <property type="match status" value="1"/>
</dbReference>
<dbReference type="PROSITE" id="PS51257">
    <property type="entry name" value="PROKAR_LIPOPROTEIN"/>
    <property type="match status" value="1"/>
</dbReference>
<evidence type="ECO:0000259" key="2">
    <source>
        <dbReference type="Pfam" id="PF25973"/>
    </source>
</evidence>
<protein>
    <submittedName>
        <fullName evidence="3">HlyD family secretion protein</fullName>
    </submittedName>
</protein>
<dbReference type="Pfam" id="PF25973">
    <property type="entry name" value="BSH_CzcB"/>
    <property type="match status" value="1"/>
</dbReference>
<evidence type="ECO:0000313" key="3">
    <source>
        <dbReference type="EMBL" id="SDW91635.1"/>
    </source>
</evidence>
<dbReference type="Gene3D" id="2.40.50.100">
    <property type="match status" value="1"/>
</dbReference>
<dbReference type="RefSeq" id="WP_092723688.1">
    <property type="nucleotide sequence ID" value="NZ_FNNO01000007.1"/>
</dbReference>
<dbReference type="GO" id="GO:0015562">
    <property type="term" value="F:efflux transmembrane transporter activity"/>
    <property type="evidence" value="ECO:0007669"/>
    <property type="project" value="TreeGrafter"/>
</dbReference>